<protein>
    <submittedName>
        <fullName evidence="1">Uncharacterized protein</fullName>
    </submittedName>
</protein>
<evidence type="ECO:0000313" key="1">
    <source>
        <dbReference type="EMBL" id="CAC5411586.1"/>
    </source>
</evidence>
<organism evidence="1 2">
    <name type="scientific">Mytilus coruscus</name>
    <name type="common">Sea mussel</name>
    <dbReference type="NCBI Taxonomy" id="42192"/>
    <lineage>
        <taxon>Eukaryota</taxon>
        <taxon>Metazoa</taxon>
        <taxon>Spiralia</taxon>
        <taxon>Lophotrochozoa</taxon>
        <taxon>Mollusca</taxon>
        <taxon>Bivalvia</taxon>
        <taxon>Autobranchia</taxon>
        <taxon>Pteriomorphia</taxon>
        <taxon>Mytilida</taxon>
        <taxon>Mytiloidea</taxon>
        <taxon>Mytilidae</taxon>
        <taxon>Mytilinae</taxon>
        <taxon>Mytilus</taxon>
    </lineage>
</organism>
<name>A0A6J8DU37_MYTCO</name>
<dbReference type="EMBL" id="CACVKT020007873">
    <property type="protein sequence ID" value="CAC5411586.1"/>
    <property type="molecule type" value="Genomic_DNA"/>
</dbReference>
<proteinExistence type="predicted"/>
<sequence length="359" mass="40985">MAKNAGLTKYSRTKKDQLLELIETKTEHTFERIPKPATKKEIMIKAKQHGLKGVGRYWTSEKLGIENNESEIRHTLCSDIMYDIDTKNAHPTLLSCFCHENGIECKGLDAYIEHREEYLAILMKHTGKTRDECKQDTLAIINGRRVIQIKDDPEWYKSYCNGMKHITESIIALRPDLHKLAKQSKEKNENRALMIAFDYLTKQNIKVGALVFDGLMVYQKDVPKEMLPELLEKCSAEVKKVMGCDITFTNKVMDEGYGIPLDASSTQPVNVELLLRTESDTTLQQELEKKVNKIKTSTQQKIDVLVDRMLAMEEQTKENLNGIRMFMQLKHPAGRLNHKTVSGSVSGKDIAQMFKPSPP</sequence>
<accession>A0A6J8DU37</accession>
<dbReference type="AlphaFoldDB" id="A0A6J8DU37"/>
<evidence type="ECO:0000313" key="2">
    <source>
        <dbReference type="Proteomes" id="UP000507470"/>
    </source>
</evidence>
<dbReference type="Proteomes" id="UP000507470">
    <property type="component" value="Unassembled WGS sequence"/>
</dbReference>
<keyword evidence="2" id="KW-1185">Reference proteome</keyword>
<reference evidence="1 2" key="1">
    <citation type="submission" date="2020-06" db="EMBL/GenBank/DDBJ databases">
        <authorList>
            <person name="Li R."/>
            <person name="Bekaert M."/>
        </authorList>
    </citation>
    <scope>NUCLEOTIDE SEQUENCE [LARGE SCALE GENOMIC DNA]</scope>
    <source>
        <strain evidence="2">wild</strain>
    </source>
</reference>
<gene>
    <name evidence="1" type="ORF">MCOR_44655</name>
</gene>